<dbReference type="EMBL" id="BGPR01028278">
    <property type="protein sequence ID" value="GBN99341.1"/>
    <property type="molecule type" value="Genomic_DNA"/>
</dbReference>
<proteinExistence type="predicted"/>
<gene>
    <name evidence="2" type="ORF">AVEN_93090_1</name>
</gene>
<name>A0A4Y2TGF9_ARAVE</name>
<dbReference type="AlphaFoldDB" id="A0A4Y2TGF9"/>
<dbReference type="Proteomes" id="UP000499080">
    <property type="component" value="Unassembled WGS sequence"/>
</dbReference>
<sequence>MRRLGFPSVSEEEVLAAVVDSDRRHTIRELARETGEILFLYKIAPFWLSFLGIFSTIFIALSLVLITGWNKNLIPADSKCLSQVTRYWFKQKECSNMSSRKEGQIKVIEDEDRI</sequence>
<accession>A0A4Y2TGF9</accession>
<evidence type="ECO:0000313" key="2">
    <source>
        <dbReference type="EMBL" id="GBN99341.1"/>
    </source>
</evidence>
<reference evidence="2 3" key="1">
    <citation type="journal article" date="2019" name="Sci. Rep.">
        <title>Orb-weaving spider Araneus ventricosus genome elucidates the spidroin gene catalogue.</title>
        <authorList>
            <person name="Kono N."/>
            <person name="Nakamura H."/>
            <person name="Ohtoshi R."/>
            <person name="Moran D.A.P."/>
            <person name="Shinohara A."/>
            <person name="Yoshida Y."/>
            <person name="Fujiwara M."/>
            <person name="Mori M."/>
            <person name="Tomita M."/>
            <person name="Arakawa K."/>
        </authorList>
    </citation>
    <scope>NUCLEOTIDE SEQUENCE [LARGE SCALE GENOMIC DNA]</scope>
</reference>
<keyword evidence="1" id="KW-0812">Transmembrane</keyword>
<evidence type="ECO:0000256" key="1">
    <source>
        <dbReference type="SAM" id="Phobius"/>
    </source>
</evidence>
<keyword evidence="3" id="KW-1185">Reference proteome</keyword>
<organism evidence="2 3">
    <name type="scientific">Araneus ventricosus</name>
    <name type="common">Orbweaver spider</name>
    <name type="synonym">Epeira ventricosa</name>
    <dbReference type="NCBI Taxonomy" id="182803"/>
    <lineage>
        <taxon>Eukaryota</taxon>
        <taxon>Metazoa</taxon>
        <taxon>Ecdysozoa</taxon>
        <taxon>Arthropoda</taxon>
        <taxon>Chelicerata</taxon>
        <taxon>Arachnida</taxon>
        <taxon>Araneae</taxon>
        <taxon>Araneomorphae</taxon>
        <taxon>Entelegynae</taxon>
        <taxon>Araneoidea</taxon>
        <taxon>Araneidae</taxon>
        <taxon>Araneus</taxon>
    </lineage>
</organism>
<evidence type="ECO:0000313" key="3">
    <source>
        <dbReference type="Proteomes" id="UP000499080"/>
    </source>
</evidence>
<feature type="transmembrane region" description="Helical" evidence="1">
    <location>
        <begin position="46"/>
        <end position="69"/>
    </location>
</feature>
<comment type="caution">
    <text evidence="2">The sequence shown here is derived from an EMBL/GenBank/DDBJ whole genome shotgun (WGS) entry which is preliminary data.</text>
</comment>
<keyword evidence="1" id="KW-0472">Membrane</keyword>
<protein>
    <submittedName>
        <fullName evidence="2">Uncharacterized protein</fullName>
    </submittedName>
</protein>
<keyword evidence="1" id="KW-1133">Transmembrane helix</keyword>